<sequence length="67" mass="8253">MRTIVEEARIFYTRFHKRLHSHLNPLINDLSILTLPGNPNRRLKRKWCRDLLQNFNVCQKKKKYIYI</sequence>
<dbReference type="EMBL" id="VUJU01004569">
    <property type="protein sequence ID" value="KAF0753953.1"/>
    <property type="molecule type" value="Genomic_DNA"/>
</dbReference>
<dbReference type="Proteomes" id="UP000478052">
    <property type="component" value="Unassembled WGS sequence"/>
</dbReference>
<keyword evidence="2" id="KW-1185">Reference proteome</keyword>
<gene>
    <name evidence="1" type="ORF">FWK35_00030588</name>
</gene>
<evidence type="ECO:0000313" key="1">
    <source>
        <dbReference type="EMBL" id="KAF0753953.1"/>
    </source>
</evidence>
<organism evidence="1 2">
    <name type="scientific">Aphis craccivora</name>
    <name type="common">Cowpea aphid</name>
    <dbReference type="NCBI Taxonomy" id="307492"/>
    <lineage>
        <taxon>Eukaryota</taxon>
        <taxon>Metazoa</taxon>
        <taxon>Ecdysozoa</taxon>
        <taxon>Arthropoda</taxon>
        <taxon>Hexapoda</taxon>
        <taxon>Insecta</taxon>
        <taxon>Pterygota</taxon>
        <taxon>Neoptera</taxon>
        <taxon>Paraneoptera</taxon>
        <taxon>Hemiptera</taxon>
        <taxon>Sternorrhyncha</taxon>
        <taxon>Aphidomorpha</taxon>
        <taxon>Aphidoidea</taxon>
        <taxon>Aphididae</taxon>
        <taxon>Aphidini</taxon>
        <taxon>Aphis</taxon>
        <taxon>Aphis</taxon>
    </lineage>
</organism>
<evidence type="ECO:0000313" key="2">
    <source>
        <dbReference type="Proteomes" id="UP000478052"/>
    </source>
</evidence>
<reference evidence="1 2" key="1">
    <citation type="submission" date="2019-08" db="EMBL/GenBank/DDBJ databases">
        <title>Whole genome of Aphis craccivora.</title>
        <authorList>
            <person name="Voronova N.V."/>
            <person name="Shulinski R.S."/>
            <person name="Bandarenka Y.V."/>
            <person name="Zhorov D.G."/>
            <person name="Warner D."/>
        </authorList>
    </citation>
    <scope>NUCLEOTIDE SEQUENCE [LARGE SCALE GENOMIC DNA]</scope>
    <source>
        <strain evidence="1">180601</strain>
        <tissue evidence="1">Whole Body</tissue>
    </source>
</reference>
<protein>
    <submittedName>
        <fullName evidence="1">Uncharacterized protein</fullName>
    </submittedName>
</protein>
<dbReference type="AlphaFoldDB" id="A0A6G0YE59"/>
<name>A0A6G0YE59_APHCR</name>
<accession>A0A6G0YE59</accession>
<proteinExistence type="predicted"/>
<comment type="caution">
    <text evidence="1">The sequence shown here is derived from an EMBL/GenBank/DDBJ whole genome shotgun (WGS) entry which is preliminary data.</text>
</comment>